<dbReference type="AlphaFoldDB" id="A0A3S3LLJ8"/>
<keyword evidence="1" id="KW-0472">Membrane</keyword>
<dbReference type="InterPro" id="IPR002589">
    <property type="entry name" value="Macro_dom"/>
</dbReference>
<keyword evidence="1" id="KW-1133">Transmembrane helix</keyword>
<evidence type="ECO:0000313" key="3">
    <source>
        <dbReference type="EMBL" id="RWR51194.1"/>
    </source>
</evidence>
<comment type="caution">
    <text evidence="3">The sequence shown here is derived from an EMBL/GenBank/DDBJ whole genome shotgun (WGS) entry which is preliminary data.</text>
</comment>
<dbReference type="EMBL" id="SAVA01000007">
    <property type="protein sequence ID" value="RWR51194.1"/>
    <property type="molecule type" value="Genomic_DNA"/>
</dbReference>
<protein>
    <recommendedName>
        <fullName evidence="2">Macro domain-containing protein</fullName>
    </recommendedName>
</protein>
<dbReference type="Proteomes" id="UP000288071">
    <property type="component" value="Unassembled WGS sequence"/>
</dbReference>
<dbReference type="RefSeq" id="WP_128156768.1">
    <property type="nucleotide sequence ID" value="NZ_JBHSOM010000030.1"/>
</dbReference>
<keyword evidence="1" id="KW-0812">Transmembrane</keyword>
<keyword evidence="4" id="KW-1185">Reference proteome</keyword>
<evidence type="ECO:0000259" key="2">
    <source>
        <dbReference type="PROSITE" id="PS51154"/>
    </source>
</evidence>
<feature type="transmembrane region" description="Helical" evidence="1">
    <location>
        <begin position="48"/>
        <end position="69"/>
    </location>
</feature>
<dbReference type="PROSITE" id="PS51154">
    <property type="entry name" value="MACRO"/>
    <property type="match status" value="1"/>
</dbReference>
<feature type="domain" description="Macro" evidence="2">
    <location>
        <begin position="84"/>
        <end position="291"/>
    </location>
</feature>
<evidence type="ECO:0000256" key="1">
    <source>
        <dbReference type="SAM" id="Phobius"/>
    </source>
</evidence>
<gene>
    <name evidence="3" type="ORF">EOW66_13055</name>
</gene>
<name>A0A3S3LLJ8_9RHOB</name>
<evidence type="ECO:0000313" key="4">
    <source>
        <dbReference type="Proteomes" id="UP000288071"/>
    </source>
</evidence>
<reference evidence="3" key="1">
    <citation type="submission" date="2019-01" db="EMBL/GenBank/DDBJ databases">
        <title>Sinorhodobacter populi sp. nov. isolated from the symptomatic bark tissue of Populus euramericana canker.</title>
        <authorList>
            <person name="Xu G."/>
        </authorList>
    </citation>
    <scope>NUCLEOTIDE SEQUENCE [LARGE SCALE GENOMIC DNA]</scope>
    <source>
        <strain evidence="3">CGMCC 1.12963</strain>
    </source>
</reference>
<sequence length="294" mass="32091">MAKFFALAAVACLAGPTLLQVILGALDLFFRGENVSLASAYRVAGDFTWMQPVAFFTMISISVIFVYFANRASSGKTSNLVSLKSIFEGFQFGNSYVYCYLGDISHITEAQVIVTSEDTSLDLGSISGTSVSGRVRRLAAEVNECGEVQVDHLQNYVLEWKARVGKYDNFDLGHTVFIHEAFCAERCNIQAITLAVAIRKRPQGGVEFDDGAIHRIIGGAIQNALASGYRSIFLPVFGLGSGGIPSERAVTITVQSVCNVLRTENRRIMVYLGVYREEDLADLMIALNSQAGRR</sequence>
<proteinExistence type="predicted"/>
<dbReference type="SUPFAM" id="SSF52949">
    <property type="entry name" value="Macro domain-like"/>
    <property type="match status" value="1"/>
</dbReference>
<reference evidence="3" key="2">
    <citation type="submission" date="2019-01" db="EMBL/GenBank/DDBJ databases">
        <authorList>
            <person name="Li Y."/>
        </authorList>
    </citation>
    <scope>NUCLEOTIDE SEQUENCE [LARGE SCALE GENOMIC DNA]</scope>
    <source>
        <strain evidence="3">CGMCC 1.12963</strain>
    </source>
</reference>
<organism evidence="3 4">
    <name type="scientific">Paenirhodobacter huangdaonensis</name>
    <dbReference type="NCBI Taxonomy" id="2501515"/>
    <lineage>
        <taxon>Bacteria</taxon>
        <taxon>Pseudomonadati</taxon>
        <taxon>Pseudomonadota</taxon>
        <taxon>Alphaproteobacteria</taxon>
        <taxon>Rhodobacterales</taxon>
        <taxon>Rhodobacter group</taxon>
        <taxon>Paenirhodobacter</taxon>
    </lineage>
</organism>
<accession>A0A3S3LLJ8</accession>
<dbReference type="Gene3D" id="3.40.220.10">
    <property type="entry name" value="Leucine Aminopeptidase, subunit E, domain 1"/>
    <property type="match status" value="1"/>
</dbReference>
<dbReference type="InterPro" id="IPR043472">
    <property type="entry name" value="Macro_dom-like"/>
</dbReference>